<dbReference type="InterPro" id="IPR003439">
    <property type="entry name" value="ABC_transporter-like_ATP-bd"/>
</dbReference>
<proteinExistence type="predicted"/>
<dbReference type="Proteomes" id="UP000728032">
    <property type="component" value="Unassembled WGS sequence"/>
</dbReference>
<dbReference type="Pfam" id="PF00005">
    <property type="entry name" value="ABC_tran"/>
    <property type="match status" value="1"/>
</dbReference>
<organism evidence="4">
    <name type="scientific">Oppiella nova</name>
    <dbReference type="NCBI Taxonomy" id="334625"/>
    <lineage>
        <taxon>Eukaryota</taxon>
        <taxon>Metazoa</taxon>
        <taxon>Ecdysozoa</taxon>
        <taxon>Arthropoda</taxon>
        <taxon>Chelicerata</taxon>
        <taxon>Arachnida</taxon>
        <taxon>Acari</taxon>
        <taxon>Acariformes</taxon>
        <taxon>Sarcoptiformes</taxon>
        <taxon>Oribatida</taxon>
        <taxon>Brachypylina</taxon>
        <taxon>Oppioidea</taxon>
        <taxon>Oppiidae</taxon>
        <taxon>Oppiella</taxon>
    </lineage>
</organism>
<evidence type="ECO:0000256" key="2">
    <source>
        <dbReference type="ARBA" id="ARBA00022840"/>
    </source>
</evidence>
<accession>A0A7R9MJ53</accession>
<evidence type="ECO:0000313" key="4">
    <source>
        <dbReference type="EMBL" id="CAD7660949.1"/>
    </source>
</evidence>
<dbReference type="GO" id="GO:0005524">
    <property type="term" value="F:ATP binding"/>
    <property type="evidence" value="ECO:0007669"/>
    <property type="project" value="UniProtKB-KW"/>
</dbReference>
<gene>
    <name evidence="4" type="ORF">ONB1V03_LOCUS17511</name>
</gene>
<keyword evidence="5" id="KW-1185">Reference proteome</keyword>
<evidence type="ECO:0000259" key="3">
    <source>
        <dbReference type="Pfam" id="PF00005"/>
    </source>
</evidence>
<feature type="domain" description="ABC transporter" evidence="3">
    <location>
        <begin position="14"/>
        <end position="80"/>
    </location>
</feature>
<dbReference type="GO" id="GO:0016020">
    <property type="term" value="C:membrane"/>
    <property type="evidence" value="ECO:0007669"/>
    <property type="project" value="TreeGrafter"/>
</dbReference>
<evidence type="ECO:0000313" key="5">
    <source>
        <dbReference type="Proteomes" id="UP000728032"/>
    </source>
</evidence>
<protein>
    <recommendedName>
        <fullName evidence="3">ABC transporter domain-containing protein</fullName>
    </recommendedName>
</protein>
<dbReference type="PANTHER" id="PTHR24223">
    <property type="entry name" value="ATP-BINDING CASSETTE SUB-FAMILY C"/>
    <property type="match status" value="1"/>
</dbReference>
<dbReference type="InterPro" id="IPR050173">
    <property type="entry name" value="ABC_transporter_C-like"/>
</dbReference>
<keyword evidence="1" id="KW-0547">Nucleotide-binding</keyword>
<dbReference type="SUPFAM" id="SSF52540">
    <property type="entry name" value="P-loop containing nucleoside triphosphate hydrolases"/>
    <property type="match status" value="1"/>
</dbReference>
<dbReference type="OrthoDB" id="6503007at2759"/>
<dbReference type="GO" id="GO:0042626">
    <property type="term" value="F:ATPase-coupled transmembrane transporter activity"/>
    <property type="evidence" value="ECO:0007669"/>
    <property type="project" value="TreeGrafter"/>
</dbReference>
<keyword evidence="2" id="KW-0067">ATP-binding</keyword>
<dbReference type="FunFam" id="3.40.50.300:FF:003492">
    <property type="entry name" value="AGAP012735-PA"/>
    <property type="match status" value="1"/>
</dbReference>
<name>A0A7R9MJ53_9ACAR</name>
<feature type="non-terminal residue" evidence="4">
    <location>
        <position position="1"/>
    </location>
</feature>
<reference evidence="4" key="1">
    <citation type="submission" date="2020-11" db="EMBL/GenBank/DDBJ databases">
        <authorList>
            <person name="Tran Van P."/>
        </authorList>
    </citation>
    <scope>NUCLEOTIDE SEQUENCE</scope>
</reference>
<dbReference type="Gene3D" id="3.40.50.300">
    <property type="entry name" value="P-loop containing nucleotide triphosphate hydrolases"/>
    <property type="match status" value="1"/>
</dbReference>
<dbReference type="GO" id="GO:0016887">
    <property type="term" value="F:ATP hydrolysis activity"/>
    <property type="evidence" value="ECO:0007669"/>
    <property type="project" value="InterPro"/>
</dbReference>
<dbReference type="EMBL" id="CAJPVJ010021909">
    <property type="protein sequence ID" value="CAG2178085.1"/>
    <property type="molecule type" value="Genomic_DNA"/>
</dbReference>
<dbReference type="InterPro" id="IPR027417">
    <property type="entry name" value="P-loop_NTPase"/>
</dbReference>
<dbReference type="EMBL" id="OC936734">
    <property type="protein sequence ID" value="CAD7660949.1"/>
    <property type="molecule type" value="Genomic_DNA"/>
</dbReference>
<sequence>AFIGSLRKNLDPFSEHSDQEVWAALDEVQLREAVMEMPGQLAYELSEGGGNLSVGQRQLICLSRAILRRNRILVLDEATANVDHKTDALIQRTIRHNFADCTVVTIAHRLNTIIDSDRVLVMDAGRVREFDTPYRLLQNPNGMFYKLVRETGQPMAGELMAAAKRAFDGPSN</sequence>
<dbReference type="AlphaFoldDB" id="A0A7R9MJ53"/>
<evidence type="ECO:0000256" key="1">
    <source>
        <dbReference type="ARBA" id="ARBA00022741"/>
    </source>
</evidence>